<protein>
    <submittedName>
        <fullName evidence="13">Heme lyase CcmF/NrfE family subunit</fullName>
    </submittedName>
</protein>
<feature type="transmembrane region" description="Helical" evidence="10">
    <location>
        <begin position="394"/>
        <end position="413"/>
    </location>
</feature>
<dbReference type="PANTHER" id="PTHR43653:SF1">
    <property type="entry name" value="CYTOCHROME C-TYPE BIOGENESIS PROTEIN CCMF"/>
    <property type="match status" value="1"/>
</dbReference>
<feature type="transmembrane region" description="Helical" evidence="10">
    <location>
        <begin position="614"/>
        <end position="633"/>
    </location>
</feature>
<feature type="transmembrane region" description="Helical" evidence="10">
    <location>
        <begin position="490"/>
        <end position="514"/>
    </location>
</feature>
<sequence length="658" mass="69121">MIPELGHFVLALALALSLAQAAVGFIGAQRAEARLMAAAGPLAAGVLVAVGLAFGCLMWSYVVNDTTVANVVQNSHSAKPLLYKISGTWGNHEGSMVLWVLILALCGGAVAGFGGNLPSALQARVLAVLALVGAGFLGFILATSNPFDRVWPPPVDGQGLNPILQDPGLAFHPPLLYLGYVGFAVTYAFAVAALIEGRVDAAWGRWVRPWALAAWSLLTLGIALGSWWAYYELGWGGYWFWDPVENASLLPWLAGCALLHSAIVVEKREALKTWTVFLALLAFGMSLLGTFLVRSGVLNSVHAFANDPERGVVILALLAAFIGGGFALFAWRAASMTPTGIFAPLSREGALVMNNLLLCSIAAVVLVGTLYPMFADLLLSEKISVGPPFFNTATLPLAAPLIGAMAVGPLLPWKRARLFPAIQRLWWVALGALAAFLLCLALSGARIGPALGFAAAVWLIAGAAADIADRTALFSRPRAAWGRAKGLPRAAWGAAVGHAGLGVTVLGLAGMGIATDMLAALKPGETTRLAGYEFRLDAVRDVTGPNWTARRATVEIRRDGALVTVLEPDRRTFPVGRMTTTEAAIHTTVLSDLYVVLGEERDGAAILRLHHNPLAPWIWTGAAIMALGGGLSLSDRRMRVAAPAAKLAAPGMGKAAQA</sequence>
<comment type="function">
    <text evidence="9">Required for the biogenesis of c-type cytochromes. Possible subunit of a heme lyase.</text>
</comment>
<dbReference type="NCBIfam" id="TIGR00353">
    <property type="entry name" value="nrfE"/>
    <property type="match status" value="1"/>
</dbReference>
<dbReference type="GO" id="GO:0017004">
    <property type="term" value="P:cytochrome complex assembly"/>
    <property type="evidence" value="ECO:0007669"/>
    <property type="project" value="UniProtKB-KW"/>
</dbReference>
<feature type="transmembrane region" description="Helical" evidence="10">
    <location>
        <begin position="352"/>
        <end position="374"/>
    </location>
</feature>
<dbReference type="AlphaFoldDB" id="A0A9X0QWA7"/>
<dbReference type="InterPro" id="IPR003568">
    <property type="entry name" value="Cyt_c_biogenesis_CcmF"/>
</dbReference>
<dbReference type="GO" id="GO:0015232">
    <property type="term" value="F:heme transmembrane transporter activity"/>
    <property type="evidence" value="ECO:0007669"/>
    <property type="project" value="InterPro"/>
</dbReference>
<evidence type="ECO:0000256" key="1">
    <source>
        <dbReference type="ARBA" id="ARBA00004429"/>
    </source>
</evidence>
<evidence type="ECO:0000256" key="3">
    <source>
        <dbReference type="ARBA" id="ARBA00022475"/>
    </source>
</evidence>
<feature type="domain" description="Cytochrome c assembly protein" evidence="11">
    <location>
        <begin position="89"/>
        <end position="295"/>
    </location>
</feature>
<keyword evidence="13" id="KW-0456">Lyase</keyword>
<feature type="transmembrane region" description="Helical" evidence="10">
    <location>
        <begin position="96"/>
        <end position="113"/>
    </location>
</feature>
<dbReference type="Proteomes" id="UP000600101">
    <property type="component" value="Unassembled WGS sequence"/>
</dbReference>
<dbReference type="RefSeq" id="WP_186769195.1">
    <property type="nucleotide sequence ID" value="NZ_JACOMF010000003.1"/>
</dbReference>
<evidence type="ECO:0000256" key="10">
    <source>
        <dbReference type="SAM" id="Phobius"/>
    </source>
</evidence>
<evidence type="ECO:0000256" key="2">
    <source>
        <dbReference type="ARBA" id="ARBA00009186"/>
    </source>
</evidence>
<feature type="transmembrane region" description="Helical" evidence="10">
    <location>
        <begin position="425"/>
        <end position="444"/>
    </location>
</feature>
<dbReference type="NCBIfam" id="NF007691">
    <property type="entry name" value="PRK10369.1"/>
    <property type="match status" value="1"/>
</dbReference>
<dbReference type="GO" id="GO:0020037">
    <property type="term" value="F:heme binding"/>
    <property type="evidence" value="ECO:0007669"/>
    <property type="project" value="InterPro"/>
</dbReference>
<feature type="transmembrane region" description="Helical" evidence="10">
    <location>
        <begin position="312"/>
        <end position="331"/>
    </location>
</feature>
<keyword evidence="4" id="KW-0997">Cell inner membrane</keyword>
<evidence type="ECO:0000256" key="4">
    <source>
        <dbReference type="ARBA" id="ARBA00022519"/>
    </source>
</evidence>
<name>A0A9X0QWA7_9PROT</name>
<feature type="transmembrane region" description="Helical" evidence="10">
    <location>
        <begin position="207"/>
        <end position="229"/>
    </location>
</feature>
<feature type="transmembrane region" description="Helical" evidence="10">
    <location>
        <begin position="35"/>
        <end position="62"/>
    </location>
</feature>
<comment type="similarity">
    <text evidence="2">Belongs to the CcmF/CycK/Ccl1/NrfE/CcsA family.</text>
</comment>
<evidence type="ECO:0000313" key="13">
    <source>
        <dbReference type="EMBL" id="MBC4014423.1"/>
    </source>
</evidence>
<gene>
    <name evidence="13" type="ORF">H7965_03720</name>
</gene>
<evidence type="ECO:0000256" key="5">
    <source>
        <dbReference type="ARBA" id="ARBA00022692"/>
    </source>
</evidence>
<evidence type="ECO:0000259" key="12">
    <source>
        <dbReference type="Pfam" id="PF16327"/>
    </source>
</evidence>
<evidence type="ECO:0000313" key="14">
    <source>
        <dbReference type="Proteomes" id="UP000600101"/>
    </source>
</evidence>
<keyword evidence="5 10" id="KW-0812">Transmembrane</keyword>
<feature type="transmembrane region" description="Helical" evidence="10">
    <location>
        <begin position="125"/>
        <end position="144"/>
    </location>
</feature>
<feature type="transmembrane region" description="Helical" evidence="10">
    <location>
        <begin position="450"/>
        <end position="469"/>
    </location>
</feature>
<dbReference type="PRINTS" id="PR01410">
    <property type="entry name" value="CCBIOGENESIS"/>
</dbReference>
<reference evidence="13" key="1">
    <citation type="submission" date="2020-08" db="EMBL/GenBank/DDBJ databases">
        <authorList>
            <person name="Hu Y."/>
            <person name="Nguyen S.V."/>
            <person name="Li F."/>
            <person name="Fanning S."/>
        </authorList>
    </citation>
    <scope>NUCLEOTIDE SEQUENCE</scope>
    <source>
        <strain evidence="13">SYSU D8009</strain>
    </source>
</reference>
<dbReference type="GO" id="GO:0005886">
    <property type="term" value="C:plasma membrane"/>
    <property type="evidence" value="ECO:0007669"/>
    <property type="project" value="UniProtKB-SubCell"/>
</dbReference>
<feature type="transmembrane region" description="Helical" evidence="10">
    <location>
        <begin position="175"/>
        <end position="195"/>
    </location>
</feature>
<evidence type="ECO:0000256" key="9">
    <source>
        <dbReference type="ARBA" id="ARBA00037230"/>
    </source>
</evidence>
<dbReference type="PANTHER" id="PTHR43653">
    <property type="entry name" value="CYTOCHROME C ASSEMBLY PROTEIN-RELATED"/>
    <property type="match status" value="1"/>
</dbReference>
<dbReference type="EMBL" id="JACOMF010000003">
    <property type="protein sequence ID" value="MBC4014423.1"/>
    <property type="molecule type" value="Genomic_DNA"/>
</dbReference>
<keyword evidence="6" id="KW-0201">Cytochrome c-type biogenesis</keyword>
<dbReference type="InterPro" id="IPR002541">
    <property type="entry name" value="Cyt_c_assembly"/>
</dbReference>
<keyword evidence="14" id="KW-1185">Reference proteome</keyword>
<evidence type="ECO:0000256" key="7">
    <source>
        <dbReference type="ARBA" id="ARBA00022989"/>
    </source>
</evidence>
<dbReference type="InterPro" id="IPR032523">
    <property type="entry name" value="CcmF_C"/>
</dbReference>
<keyword evidence="8 10" id="KW-0472">Membrane</keyword>
<organism evidence="13 14">
    <name type="scientific">Siccirubricoccus deserti</name>
    <dbReference type="NCBI Taxonomy" id="2013562"/>
    <lineage>
        <taxon>Bacteria</taxon>
        <taxon>Pseudomonadati</taxon>
        <taxon>Pseudomonadota</taxon>
        <taxon>Alphaproteobacteria</taxon>
        <taxon>Acetobacterales</taxon>
        <taxon>Roseomonadaceae</taxon>
        <taxon>Siccirubricoccus</taxon>
    </lineage>
</organism>
<proteinExistence type="inferred from homology"/>
<keyword evidence="3" id="KW-1003">Cell membrane</keyword>
<evidence type="ECO:0000256" key="8">
    <source>
        <dbReference type="ARBA" id="ARBA00023136"/>
    </source>
</evidence>
<evidence type="ECO:0000259" key="11">
    <source>
        <dbReference type="Pfam" id="PF01578"/>
    </source>
</evidence>
<comment type="caution">
    <text evidence="13">The sequence shown here is derived from an EMBL/GenBank/DDBJ whole genome shotgun (WGS) entry which is preliminary data.</text>
</comment>
<dbReference type="Pfam" id="PF16327">
    <property type="entry name" value="CcmF_C"/>
    <property type="match status" value="1"/>
</dbReference>
<keyword evidence="7 10" id="KW-1133">Transmembrane helix</keyword>
<feature type="domain" description="Cytochrome c-type biogenesis protein CcmF C-terminal" evidence="12">
    <location>
        <begin position="315"/>
        <end position="636"/>
    </location>
</feature>
<dbReference type="InterPro" id="IPR003567">
    <property type="entry name" value="Cyt_c_biogenesis"/>
</dbReference>
<feature type="transmembrane region" description="Helical" evidence="10">
    <location>
        <begin position="273"/>
        <end position="292"/>
    </location>
</feature>
<evidence type="ECO:0000256" key="6">
    <source>
        <dbReference type="ARBA" id="ARBA00022748"/>
    </source>
</evidence>
<dbReference type="GO" id="GO:0016829">
    <property type="term" value="F:lyase activity"/>
    <property type="evidence" value="ECO:0007669"/>
    <property type="project" value="UniProtKB-KW"/>
</dbReference>
<feature type="transmembrane region" description="Helical" evidence="10">
    <location>
        <begin position="6"/>
        <end position="28"/>
    </location>
</feature>
<dbReference type="PRINTS" id="PR01411">
    <property type="entry name" value="CCMFBIOGNSIS"/>
</dbReference>
<comment type="subcellular location">
    <subcellularLocation>
        <location evidence="1">Cell inner membrane</location>
        <topology evidence="1">Multi-pass membrane protein</topology>
    </subcellularLocation>
</comment>
<dbReference type="Pfam" id="PF01578">
    <property type="entry name" value="Cytochrom_C_asm"/>
    <property type="match status" value="1"/>
</dbReference>
<accession>A0A9X0QWA7</accession>
<feature type="transmembrane region" description="Helical" evidence="10">
    <location>
        <begin position="249"/>
        <end position="266"/>
    </location>
</feature>